<comment type="caution">
    <text evidence="2">The sequence shown here is derived from an EMBL/GenBank/DDBJ whole genome shotgun (WGS) entry which is preliminary data.</text>
</comment>
<organism evidence="2 3">
    <name type="scientific">Tritrichomonas musculus</name>
    <dbReference type="NCBI Taxonomy" id="1915356"/>
    <lineage>
        <taxon>Eukaryota</taxon>
        <taxon>Metamonada</taxon>
        <taxon>Parabasalia</taxon>
        <taxon>Tritrichomonadida</taxon>
        <taxon>Tritrichomonadidae</taxon>
        <taxon>Tritrichomonas</taxon>
    </lineage>
</organism>
<gene>
    <name evidence="2" type="ORF">M9Y10_034581</name>
</gene>
<evidence type="ECO:0000313" key="3">
    <source>
        <dbReference type="Proteomes" id="UP001470230"/>
    </source>
</evidence>
<protein>
    <submittedName>
        <fullName evidence="2">Uncharacterized protein</fullName>
    </submittedName>
</protein>
<proteinExistence type="predicted"/>
<evidence type="ECO:0000313" key="2">
    <source>
        <dbReference type="EMBL" id="KAK8889827.1"/>
    </source>
</evidence>
<dbReference type="Proteomes" id="UP001470230">
    <property type="component" value="Unassembled WGS sequence"/>
</dbReference>
<dbReference type="EMBL" id="JAPFFF010000005">
    <property type="protein sequence ID" value="KAK8889827.1"/>
    <property type="molecule type" value="Genomic_DNA"/>
</dbReference>
<reference evidence="2 3" key="1">
    <citation type="submission" date="2024-04" db="EMBL/GenBank/DDBJ databases">
        <title>Tritrichomonas musculus Genome.</title>
        <authorList>
            <person name="Alves-Ferreira E."/>
            <person name="Grigg M."/>
            <person name="Lorenzi H."/>
            <person name="Galac M."/>
        </authorList>
    </citation>
    <scope>NUCLEOTIDE SEQUENCE [LARGE SCALE GENOMIC DNA]</scope>
    <source>
        <strain evidence="2 3">EAF2021</strain>
    </source>
</reference>
<evidence type="ECO:0000256" key="1">
    <source>
        <dbReference type="SAM" id="MobiDB-lite"/>
    </source>
</evidence>
<keyword evidence="3" id="KW-1185">Reference proteome</keyword>
<name>A0ABR2KG40_9EUKA</name>
<feature type="region of interest" description="Disordered" evidence="1">
    <location>
        <begin position="1"/>
        <end position="21"/>
    </location>
</feature>
<accession>A0ABR2KG40</accession>
<sequence>MSQDNALHEEESDSSNPSPMSSFLALCEQYYDIVNETSQEFQKEKLAIEKAFSHDLEVLSNYEKEKIRLIMKEGKFIQQLEDEKIENGENS</sequence>